<keyword evidence="1" id="KW-0812">Transmembrane</keyword>
<evidence type="ECO:0000256" key="1">
    <source>
        <dbReference type="SAM" id="Phobius"/>
    </source>
</evidence>
<keyword evidence="3" id="KW-1185">Reference proteome</keyword>
<dbReference type="EMBL" id="AOIT01000017">
    <property type="protein sequence ID" value="ELZ24732.1"/>
    <property type="molecule type" value="Genomic_DNA"/>
</dbReference>
<dbReference type="PATRIC" id="fig|1230457.4.peg.748"/>
<evidence type="ECO:0000313" key="2">
    <source>
        <dbReference type="EMBL" id="ELZ24732.1"/>
    </source>
</evidence>
<protein>
    <submittedName>
        <fullName evidence="2">Uncharacterized protein</fullName>
    </submittedName>
</protein>
<organism evidence="2 3">
    <name type="scientific">Natrinema limicola JCM 13563</name>
    <dbReference type="NCBI Taxonomy" id="1230457"/>
    <lineage>
        <taxon>Archaea</taxon>
        <taxon>Methanobacteriati</taxon>
        <taxon>Methanobacteriota</taxon>
        <taxon>Stenosarchaea group</taxon>
        <taxon>Halobacteria</taxon>
        <taxon>Halobacteriales</taxon>
        <taxon>Natrialbaceae</taxon>
        <taxon>Natrinema</taxon>
    </lineage>
</organism>
<sequence length="80" mass="8399">MEYYDRLLGGMLASLLVGAAVGLHPAVRFNVGLLGGAVVATVFLWDAIVRRPPIPTSEPGYAAAAVIWHVVIIAFLIAGL</sequence>
<dbReference type="InterPro" id="IPR058328">
    <property type="entry name" value="DUF8015"/>
</dbReference>
<evidence type="ECO:0000313" key="3">
    <source>
        <dbReference type="Proteomes" id="UP000011615"/>
    </source>
</evidence>
<dbReference type="AlphaFoldDB" id="M0CQQ0"/>
<feature type="transmembrane region" description="Helical" evidence="1">
    <location>
        <begin position="32"/>
        <end position="49"/>
    </location>
</feature>
<comment type="caution">
    <text evidence="2">The sequence shown here is derived from an EMBL/GenBank/DDBJ whole genome shotgun (WGS) entry which is preliminary data.</text>
</comment>
<proteinExistence type="predicted"/>
<name>M0CQQ0_9EURY</name>
<dbReference type="Pfam" id="PF26047">
    <property type="entry name" value="DUF8015"/>
    <property type="match status" value="1"/>
</dbReference>
<keyword evidence="1" id="KW-0472">Membrane</keyword>
<keyword evidence="1" id="KW-1133">Transmembrane helix</keyword>
<dbReference type="Proteomes" id="UP000011615">
    <property type="component" value="Unassembled WGS sequence"/>
</dbReference>
<feature type="transmembrane region" description="Helical" evidence="1">
    <location>
        <begin position="61"/>
        <end position="79"/>
    </location>
</feature>
<dbReference type="STRING" id="1230457.C476_03748"/>
<dbReference type="RefSeq" id="WP_008010003.1">
    <property type="nucleotide sequence ID" value="NZ_AOIT01000017.1"/>
</dbReference>
<gene>
    <name evidence="2" type="ORF">C476_03748</name>
</gene>
<reference evidence="2 3" key="1">
    <citation type="journal article" date="2014" name="PLoS Genet.">
        <title>Phylogenetically driven sequencing of extremely halophilic archaea reveals strategies for static and dynamic osmo-response.</title>
        <authorList>
            <person name="Becker E.A."/>
            <person name="Seitzer P.M."/>
            <person name="Tritt A."/>
            <person name="Larsen D."/>
            <person name="Krusor M."/>
            <person name="Yao A.I."/>
            <person name="Wu D."/>
            <person name="Madern D."/>
            <person name="Eisen J.A."/>
            <person name="Darling A.E."/>
            <person name="Facciotti M.T."/>
        </authorList>
    </citation>
    <scope>NUCLEOTIDE SEQUENCE [LARGE SCALE GENOMIC DNA]</scope>
    <source>
        <strain evidence="2 3">JCM 13563</strain>
    </source>
</reference>
<accession>M0CQQ0</accession>
<dbReference type="eggNOG" id="arCOG10814">
    <property type="taxonomic scope" value="Archaea"/>
</dbReference>